<organism evidence="5 6">
    <name type="scientific">Actinocrispum wychmicini</name>
    <dbReference type="NCBI Taxonomy" id="1213861"/>
    <lineage>
        <taxon>Bacteria</taxon>
        <taxon>Bacillati</taxon>
        <taxon>Actinomycetota</taxon>
        <taxon>Actinomycetes</taxon>
        <taxon>Pseudonocardiales</taxon>
        <taxon>Pseudonocardiaceae</taxon>
        <taxon>Actinocrispum</taxon>
    </lineage>
</organism>
<comment type="caution">
    <text evidence="5">The sequence shown here is derived from an EMBL/GenBank/DDBJ whole genome shotgun (WGS) entry which is preliminary data.</text>
</comment>
<dbReference type="Pfam" id="PF05719">
    <property type="entry name" value="GPP34"/>
    <property type="match status" value="1"/>
</dbReference>
<evidence type="ECO:0000256" key="4">
    <source>
        <dbReference type="ARBA" id="ARBA00023136"/>
    </source>
</evidence>
<sequence>MPFAGLSLCECLFFLGHDPFTGRARVGRNLLDIGLSGAVLADLLFHQRITLDHGTVVLTGRYDIGEPVADRALALVVGETDQHGARDWVEYLRELIFDSVVETLAVRQLVTPKEKRGMFKLTLSYQPTELRIASEPRARVRSAMLGRTTCDLPTAVLAHLAWTIGLDDICDPDLTRREAADWIEQSRAKIVDPMAGVLSAVESAVAADVYGGNRG</sequence>
<keyword evidence="6" id="KW-1185">Reference proteome</keyword>
<dbReference type="InterPro" id="IPR008628">
    <property type="entry name" value="GPP34-like"/>
</dbReference>
<evidence type="ECO:0000256" key="1">
    <source>
        <dbReference type="ARBA" id="ARBA00004255"/>
    </source>
</evidence>
<dbReference type="OrthoDB" id="3578944at2"/>
<dbReference type="GO" id="GO:0012505">
    <property type="term" value="C:endomembrane system"/>
    <property type="evidence" value="ECO:0007669"/>
    <property type="project" value="UniProtKB-ARBA"/>
</dbReference>
<dbReference type="EMBL" id="SLWS01000006">
    <property type="protein sequence ID" value="TCO56590.1"/>
    <property type="molecule type" value="Genomic_DNA"/>
</dbReference>
<protein>
    <submittedName>
        <fullName evidence="5">Golgi phosphoprotein 3 GPP34</fullName>
    </submittedName>
</protein>
<keyword evidence="4" id="KW-0472">Membrane</keyword>
<evidence type="ECO:0000313" key="5">
    <source>
        <dbReference type="EMBL" id="TCO56590.1"/>
    </source>
</evidence>
<dbReference type="Gene3D" id="1.10.3630.10">
    <property type="entry name" value="yeast vps74-n-term truncation variant domain like"/>
    <property type="match status" value="1"/>
</dbReference>
<dbReference type="GO" id="GO:0005737">
    <property type="term" value="C:cytoplasm"/>
    <property type="evidence" value="ECO:0007669"/>
    <property type="project" value="UniProtKB-ARBA"/>
</dbReference>
<evidence type="ECO:0000313" key="6">
    <source>
        <dbReference type="Proteomes" id="UP000295680"/>
    </source>
</evidence>
<dbReference type="RefSeq" id="WP_132120006.1">
    <property type="nucleotide sequence ID" value="NZ_SLWS01000006.1"/>
</dbReference>
<dbReference type="GO" id="GO:0070273">
    <property type="term" value="F:phosphatidylinositol-4-phosphate binding"/>
    <property type="evidence" value="ECO:0007669"/>
    <property type="project" value="InterPro"/>
</dbReference>
<gene>
    <name evidence="5" type="ORF">EV192_10663</name>
</gene>
<proteinExistence type="predicted"/>
<keyword evidence="2" id="KW-0333">Golgi apparatus</keyword>
<name>A0A4V2S6L8_9PSEU</name>
<accession>A0A4V2S6L8</accession>
<dbReference type="Proteomes" id="UP000295680">
    <property type="component" value="Unassembled WGS sequence"/>
</dbReference>
<evidence type="ECO:0000256" key="3">
    <source>
        <dbReference type="ARBA" id="ARBA00023121"/>
    </source>
</evidence>
<dbReference type="InterPro" id="IPR038261">
    <property type="entry name" value="GPP34-like_sf"/>
</dbReference>
<keyword evidence="3" id="KW-0446">Lipid-binding</keyword>
<comment type="subcellular location">
    <subcellularLocation>
        <location evidence="1">Golgi apparatus membrane</location>
        <topology evidence="1">Peripheral membrane protein</topology>
        <orientation evidence="1">Cytoplasmic side</orientation>
    </subcellularLocation>
</comment>
<reference evidence="5 6" key="1">
    <citation type="submission" date="2019-03" db="EMBL/GenBank/DDBJ databases">
        <title>Genomic Encyclopedia of Type Strains, Phase IV (KMG-IV): sequencing the most valuable type-strain genomes for metagenomic binning, comparative biology and taxonomic classification.</title>
        <authorList>
            <person name="Goeker M."/>
        </authorList>
    </citation>
    <scope>NUCLEOTIDE SEQUENCE [LARGE SCALE GENOMIC DNA]</scope>
    <source>
        <strain evidence="5 6">DSM 45934</strain>
    </source>
</reference>
<dbReference type="AlphaFoldDB" id="A0A4V2S6L8"/>
<evidence type="ECO:0000256" key="2">
    <source>
        <dbReference type="ARBA" id="ARBA00023034"/>
    </source>
</evidence>